<dbReference type="PANTHER" id="PTHR42824:SF1">
    <property type="entry name" value="GLUTAMINE AMIDOTRANSFERASE YAFJ-RELATED"/>
    <property type="match status" value="1"/>
</dbReference>
<dbReference type="SUPFAM" id="SSF56235">
    <property type="entry name" value="N-terminal nucleophile aminohydrolases (Ntn hydrolases)"/>
    <property type="match status" value="1"/>
</dbReference>
<dbReference type="EMBL" id="CP014855">
    <property type="protein sequence ID" value="ASJ00545.1"/>
    <property type="molecule type" value="Genomic_DNA"/>
</dbReference>
<dbReference type="PANTHER" id="PTHR42824">
    <property type="entry name" value="GLUTAMINE AMIDOTRANSFERASE"/>
    <property type="match status" value="1"/>
</dbReference>
<evidence type="ECO:0000313" key="2">
    <source>
        <dbReference type="EMBL" id="ASJ00545.1"/>
    </source>
</evidence>
<organism evidence="2 3">
    <name type="scientific">Thermococcus gorgonarius</name>
    <dbReference type="NCBI Taxonomy" id="71997"/>
    <lineage>
        <taxon>Archaea</taxon>
        <taxon>Methanobacteriati</taxon>
        <taxon>Methanobacteriota</taxon>
        <taxon>Thermococci</taxon>
        <taxon>Thermococcales</taxon>
        <taxon>Thermococcaceae</taxon>
        <taxon>Thermococcus</taxon>
    </lineage>
</organism>
<reference evidence="2 3" key="1">
    <citation type="submission" date="2016-03" db="EMBL/GenBank/DDBJ databases">
        <title>Complete genome sequence of Thermococcus gorgonarius.</title>
        <authorList>
            <person name="Oger P.M."/>
        </authorList>
    </citation>
    <scope>NUCLEOTIDE SEQUENCE [LARGE SCALE GENOMIC DNA]</scope>
    <source>
        <strain evidence="2 3">W-12</strain>
    </source>
</reference>
<dbReference type="OrthoDB" id="350529at2157"/>
<dbReference type="GeneID" id="33331516"/>
<dbReference type="Gene3D" id="3.60.20.10">
    <property type="entry name" value="Glutamine Phosphoribosylpyrophosphate, subunit 1, domain 1"/>
    <property type="match status" value="1"/>
</dbReference>
<dbReference type="InterPro" id="IPR029055">
    <property type="entry name" value="Ntn_hydrolases_N"/>
</dbReference>
<dbReference type="KEGG" id="tgg:A3K92_03165"/>
<feature type="domain" description="Glutamine amidotransferase type-2" evidence="1">
    <location>
        <begin position="2"/>
        <end position="251"/>
    </location>
</feature>
<dbReference type="AlphaFoldDB" id="A0A2Z2M7X8"/>
<gene>
    <name evidence="2" type="ORF">A3K92_03165</name>
</gene>
<protein>
    <recommendedName>
        <fullName evidence="1">Glutamine amidotransferase type-2 domain-containing protein</fullName>
    </recommendedName>
</protein>
<accession>A0A2Z2M7X8</accession>
<proteinExistence type="predicted"/>
<evidence type="ECO:0000259" key="1">
    <source>
        <dbReference type="PROSITE" id="PS51278"/>
    </source>
</evidence>
<dbReference type="Proteomes" id="UP000250134">
    <property type="component" value="Chromosome"/>
</dbReference>
<dbReference type="PROSITE" id="PS51278">
    <property type="entry name" value="GATASE_TYPE_2"/>
    <property type="match status" value="1"/>
</dbReference>
<sequence>MCRVLFGVGEGKRIRALLKAFIDASENDPYKEARGKGRAHADGWGYVLLRKGSVDHYRSEKPVFEDEEGVGKLETSLDGFVVLLAHSRAASQGTKGIFNAQPFAFSTRRGFSFWLYHNGDLNKDEIIKLAEFSEDDLKHTSDSYVFGAYLCRKLESVSKEDLLKYYSEIKRTTKTSFNTGALFLTPDSITGFVTAYSKPEYLLRRENWEYVRQIVLSEENLFAVASSTLELYHRANWRNAVNGTAFYIEIDLEGEKFSVQELILG</sequence>
<keyword evidence="3" id="KW-1185">Reference proteome</keyword>
<dbReference type="RefSeq" id="WP_088884884.1">
    <property type="nucleotide sequence ID" value="NZ_CP014855.1"/>
</dbReference>
<evidence type="ECO:0000313" key="3">
    <source>
        <dbReference type="Proteomes" id="UP000250134"/>
    </source>
</evidence>
<name>A0A2Z2M7X8_THEGO</name>
<dbReference type="InterPro" id="IPR017932">
    <property type="entry name" value="GATase_2_dom"/>
</dbReference>